<comment type="caution">
    <text evidence="9">The sequence shown here is derived from an EMBL/GenBank/DDBJ whole genome shotgun (WGS) entry which is preliminary data.</text>
</comment>
<evidence type="ECO:0000256" key="4">
    <source>
        <dbReference type="ARBA" id="ARBA00022989"/>
    </source>
</evidence>
<dbReference type="AlphaFoldDB" id="A0AAD5YMY4"/>
<evidence type="ECO:0000313" key="10">
    <source>
        <dbReference type="Proteomes" id="UP001212997"/>
    </source>
</evidence>
<protein>
    <recommendedName>
        <fullName evidence="11">Zinc/iron permease</fullName>
    </recommendedName>
</protein>
<evidence type="ECO:0000256" key="6">
    <source>
        <dbReference type="ARBA" id="ARBA00023136"/>
    </source>
</evidence>
<dbReference type="InterPro" id="IPR045891">
    <property type="entry name" value="ZIP9"/>
</dbReference>
<accession>A0AAD5YMY4</accession>
<evidence type="ECO:0000256" key="2">
    <source>
        <dbReference type="ARBA" id="ARBA00004394"/>
    </source>
</evidence>
<dbReference type="GO" id="GO:0046873">
    <property type="term" value="F:metal ion transmembrane transporter activity"/>
    <property type="evidence" value="ECO:0007669"/>
    <property type="project" value="InterPro"/>
</dbReference>
<dbReference type="Pfam" id="PF02535">
    <property type="entry name" value="Zip"/>
    <property type="match status" value="1"/>
</dbReference>
<keyword evidence="6 8" id="KW-0472">Membrane</keyword>
<organism evidence="9 10">
    <name type="scientific">Meripilus lineatus</name>
    <dbReference type="NCBI Taxonomy" id="2056292"/>
    <lineage>
        <taxon>Eukaryota</taxon>
        <taxon>Fungi</taxon>
        <taxon>Dikarya</taxon>
        <taxon>Basidiomycota</taxon>
        <taxon>Agaricomycotina</taxon>
        <taxon>Agaricomycetes</taxon>
        <taxon>Polyporales</taxon>
        <taxon>Meripilaceae</taxon>
        <taxon>Meripilus</taxon>
    </lineage>
</organism>
<evidence type="ECO:0000256" key="8">
    <source>
        <dbReference type="SAM" id="Phobius"/>
    </source>
</evidence>
<feature type="transmembrane region" description="Helical" evidence="8">
    <location>
        <begin position="276"/>
        <end position="295"/>
    </location>
</feature>
<keyword evidence="4 8" id="KW-1133">Transmembrane helix</keyword>
<name>A0AAD5YMY4_9APHY</name>
<gene>
    <name evidence="9" type="ORF">NLI96_g1428</name>
</gene>
<feature type="transmembrane region" description="Helical" evidence="8">
    <location>
        <begin position="75"/>
        <end position="92"/>
    </location>
</feature>
<feature type="transmembrane region" description="Helical" evidence="8">
    <location>
        <begin position="247"/>
        <end position="270"/>
    </location>
</feature>
<feature type="transmembrane region" description="Helical" evidence="8">
    <location>
        <begin position="212"/>
        <end position="235"/>
    </location>
</feature>
<evidence type="ECO:0000256" key="3">
    <source>
        <dbReference type="ARBA" id="ARBA00022692"/>
    </source>
</evidence>
<dbReference type="EMBL" id="JANAWD010000028">
    <property type="protein sequence ID" value="KAJ3490441.1"/>
    <property type="molecule type" value="Genomic_DNA"/>
</dbReference>
<feature type="region of interest" description="Disordered" evidence="7">
    <location>
        <begin position="99"/>
        <end position="121"/>
    </location>
</feature>
<dbReference type="PANTHER" id="PTHR16133:SF0">
    <property type="entry name" value="ZINC_IRON REGULATED TRANSPORTER-RELATED PROTEIN 102B, ISOFORM E"/>
    <property type="match status" value="1"/>
</dbReference>
<feature type="transmembrane region" description="Helical" evidence="8">
    <location>
        <begin position="177"/>
        <end position="200"/>
    </location>
</feature>
<feature type="transmembrane region" description="Helical" evidence="8">
    <location>
        <begin position="38"/>
        <end position="55"/>
    </location>
</feature>
<evidence type="ECO:0000313" key="9">
    <source>
        <dbReference type="EMBL" id="KAJ3490441.1"/>
    </source>
</evidence>
<comment type="subcellular location">
    <subcellularLocation>
        <location evidence="1">Endomembrane system</location>
        <topology evidence="1">Multi-pass membrane protein</topology>
    </subcellularLocation>
    <subcellularLocation>
        <location evidence="2">Golgi apparatus membrane</location>
    </subcellularLocation>
</comment>
<evidence type="ECO:0000256" key="7">
    <source>
        <dbReference type="SAM" id="MobiDB-lite"/>
    </source>
</evidence>
<evidence type="ECO:0000256" key="1">
    <source>
        <dbReference type="ARBA" id="ARBA00004127"/>
    </source>
</evidence>
<keyword evidence="5" id="KW-0333">Golgi apparatus</keyword>
<keyword evidence="3 8" id="KW-0812">Transmembrane</keyword>
<dbReference type="InterPro" id="IPR003689">
    <property type="entry name" value="ZIP"/>
</dbReference>
<evidence type="ECO:0008006" key="11">
    <source>
        <dbReference type="Google" id="ProtNLM"/>
    </source>
</evidence>
<dbReference type="PANTHER" id="PTHR16133">
    <property type="entry name" value="SOLUTE CARRIER FAMILY 39 ZINC TRANSPORTER , MEMBER 9-RELATED"/>
    <property type="match status" value="1"/>
</dbReference>
<dbReference type="Proteomes" id="UP001212997">
    <property type="component" value="Unassembled WGS sequence"/>
</dbReference>
<proteinExistence type="predicted"/>
<keyword evidence="10" id="KW-1185">Reference proteome</keyword>
<dbReference type="GO" id="GO:0006829">
    <property type="term" value="P:zinc ion transport"/>
    <property type="evidence" value="ECO:0007669"/>
    <property type="project" value="InterPro"/>
</dbReference>
<reference evidence="9" key="1">
    <citation type="submission" date="2022-07" db="EMBL/GenBank/DDBJ databases">
        <title>Genome Sequence of Physisporinus lineatus.</title>
        <authorList>
            <person name="Buettner E."/>
        </authorList>
    </citation>
    <scope>NUCLEOTIDE SEQUENCE</scope>
    <source>
        <strain evidence="9">VT162</strain>
    </source>
</reference>
<evidence type="ECO:0000256" key="5">
    <source>
        <dbReference type="ARBA" id="ARBA00023034"/>
    </source>
</evidence>
<dbReference type="GO" id="GO:0000139">
    <property type="term" value="C:Golgi membrane"/>
    <property type="evidence" value="ECO:0007669"/>
    <property type="project" value="UniProtKB-SubCell"/>
</dbReference>
<feature type="transmembrane region" description="Helical" evidence="8">
    <location>
        <begin position="311"/>
        <end position="329"/>
    </location>
</feature>
<sequence length="332" mass="34351">MAAFISVVGMSAFLGVGSFVVGNLPLTFTFSKMTLAKLSIVGSGLLLGTALGVIIPEGAETVAHADKDFPTQTVAFSLLGGFMFMLLVEQFISGHSHSHSHHEHLSLPPSEAPQLRTQKSSTVGGTAGDVVFDVELGDLEQSEGIGPEFVPMPGSSTSQLNQFSDVSEKNEEDRKRAYPLTLGLVIHALADGLALGSAAIANGSAIPSGLSLVVFLALIVHKAPTALALATSLLSTGLPRPDCRKHIAIFSASTPIGALVSFGVLSVIGITQNSNWAGIALLVSGGTFLYVATALQPQRGPSEAITERAKLLFLSLGMLTPVGLAAIFGDVH</sequence>
<feature type="transmembrane region" description="Helical" evidence="8">
    <location>
        <begin position="6"/>
        <end position="26"/>
    </location>
</feature>